<gene>
    <name evidence="1" type="ORF">NPIL_667051</name>
</gene>
<dbReference type="AlphaFoldDB" id="A0A8X6PDU5"/>
<dbReference type="Proteomes" id="UP000887013">
    <property type="component" value="Unassembled WGS sequence"/>
</dbReference>
<dbReference type="EMBL" id="BMAW01114518">
    <property type="protein sequence ID" value="GFT62118.1"/>
    <property type="molecule type" value="Genomic_DNA"/>
</dbReference>
<sequence>MSFLLEEEQVEEMVQLARICFGSQHKFKKKVALGETFKELDLATVSALMSLDPAKRFNNCISCENHLNHNRCEAMFLHTLYRSPEGQGRR</sequence>
<evidence type="ECO:0000313" key="1">
    <source>
        <dbReference type="EMBL" id="GFT62118.1"/>
    </source>
</evidence>
<comment type="caution">
    <text evidence="1">The sequence shown here is derived from an EMBL/GenBank/DDBJ whole genome shotgun (WGS) entry which is preliminary data.</text>
</comment>
<name>A0A8X6PDU5_NEPPI</name>
<organism evidence="1 2">
    <name type="scientific">Nephila pilipes</name>
    <name type="common">Giant wood spider</name>
    <name type="synonym">Nephila maculata</name>
    <dbReference type="NCBI Taxonomy" id="299642"/>
    <lineage>
        <taxon>Eukaryota</taxon>
        <taxon>Metazoa</taxon>
        <taxon>Ecdysozoa</taxon>
        <taxon>Arthropoda</taxon>
        <taxon>Chelicerata</taxon>
        <taxon>Arachnida</taxon>
        <taxon>Araneae</taxon>
        <taxon>Araneomorphae</taxon>
        <taxon>Entelegynae</taxon>
        <taxon>Araneoidea</taxon>
        <taxon>Nephilidae</taxon>
        <taxon>Nephila</taxon>
    </lineage>
</organism>
<protein>
    <submittedName>
        <fullName evidence="1">Uncharacterized protein</fullName>
    </submittedName>
</protein>
<proteinExistence type="predicted"/>
<evidence type="ECO:0000313" key="2">
    <source>
        <dbReference type="Proteomes" id="UP000887013"/>
    </source>
</evidence>
<reference evidence="1" key="1">
    <citation type="submission" date="2020-08" db="EMBL/GenBank/DDBJ databases">
        <title>Multicomponent nature underlies the extraordinary mechanical properties of spider dragline silk.</title>
        <authorList>
            <person name="Kono N."/>
            <person name="Nakamura H."/>
            <person name="Mori M."/>
            <person name="Yoshida Y."/>
            <person name="Ohtoshi R."/>
            <person name="Malay A.D."/>
            <person name="Moran D.A.P."/>
            <person name="Tomita M."/>
            <person name="Numata K."/>
            <person name="Arakawa K."/>
        </authorList>
    </citation>
    <scope>NUCLEOTIDE SEQUENCE</scope>
</reference>
<accession>A0A8X6PDU5</accession>
<keyword evidence="2" id="KW-1185">Reference proteome</keyword>